<feature type="transmembrane region" description="Helical" evidence="1">
    <location>
        <begin position="102"/>
        <end position="130"/>
    </location>
</feature>
<gene>
    <name evidence="2" type="ORF">K8I29_11580</name>
</gene>
<dbReference type="Proteomes" id="UP000705867">
    <property type="component" value="Unassembled WGS sequence"/>
</dbReference>
<comment type="caution">
    <text evidence="2">The sequence shown here is derived from an EMBL/GenBank/DDBJ whole genome shotgun (WGS) entry which is preliminary data.</text>
</comment>
<keyword evidence="1" id="KW-0812">Transmembrane</keyword>
<feature type="transmembrane region" description="Helical" evidence="1">
    <location>
        <begin position="64"/>
        <end position="82"/>
    </location>
</feature>
<organism evidence="2 3">
    <name type="scientific">Candidatus Nitrobium versatile</name>
    <dbReference type="NCBI Taxonomy" id="2884831"/>
    <lineage>
        <taxon>Bacteria</taxon>
        <taxon>Pseudomonadati</taxon>
        <taxon>Nitrospirota</taxon>
        <taxon>Nitrospiria</taxon>
        <taxon>Nitrospirales</taxon>
        <taxon>Nitrospiraceae</taxon>
        <taxon>Candidatus Nitrobium</taxon>
    </lineage>
</organism>
<protein>
    <submittedName>
        <fullName evidence="2">Uncharacterized protein</fullName>
    </submittedName>
</protein>
<feature type="transmembrane region" description="Helical" evidence="1">
    <location>
        <begin position="217"/>
        <end position="241"/>
    </location>
</feature>
<evidence type="ECO:0000313" key="2">
    <source>
        <dbReference type="EMBL" id="MBZ0156834.1"/>
    </source>
</evidence>
<feature type="transmembrane region" description="Helical" evidence="1">
    <location>
        <begin position="247"/>
        <end position="269"/>
    </location>
</feature>
<evidence type="ECO:0000256" key="1">
    <source>
        <dbReference type="SAM" id="Phobius"/>
    </source>
</evidence>
<accession>A0A953JDU5</accession>
<keyword evidence="1" id="KW-0472">Membrane</keyword>
<feature type="transmembrane region" description="Helical" evidence="1">
    <location>
        <begin position="7"/>
        <end position="26"/>
    </location>
</feature>
<feature type="transmembrane region" description="Helical" evidence="1">
    <location>
        <begin position="142"/>
        <end position="161"/>
    </location>
</feature>
<reference evidence="2" key="1">
    <citation type="journal article" date="2021" name="bioRxiv">
        <title>Unraveling nitrogen, sulfur and carbon metabolic pathways and microbial community transcriptional responses to substrate deprivation and toxicity stresses in a bioreactor mimicking anoxic brackish coastal sediment conditions.</title>
        <authorList>
            <person name="Martins P.D."/>
            <person name="Echeveste M.J."/>
            <person name="Arshad A."/>
            <person name="Kurth J."/>
            <person name="Ouboter H."/>
            <person name="Jetten M.S.M."/>
            <person name="Welte C.U."/>
        </authorList>
    </citation>
    <scope>NUCLEOTIDE SEQUENCE</scope>
    <source>
        <strain evidence="2">MAG_39</strain>
    </source>
</reference>
<proteinExistence type="predicted"/>
<reference evidence="2" key="2">
    <citation type="submission" date="2021-08" db="EMBL/GenBank/DDBJ databases">
        <authorList>
            <person name="Dalcin Martins P."/>
        </authorList>
    </citation>
    <scope>NUCLEOTIDE SEQUENCE</scope>
    <source>
        <strain evidence="2">MAG_39</strain>
    </source>
</reference>
<sequence length="362" mass="38773">MVCFTATIVISLIALIGWTTGFLVLSRTSERFIPMAPSTALSFIGLSGALLLHRAYPARPPVNVVVRGAALAVMLFCLSIAVEISTGLPLGIEKIFYRSPQMFGTVALGRMSLITASCFIASGMSLLLMASLPADSRRGKSMAAGLALVVVLVAAVHVLGYSYGTLVLYGGKIIPMALNTAVAFLFLGIGQVVLAGPQSWLSRQFAGASTRALLMRSFVPVTIMMIIINGWIGTTIFAHVVNPALTVSLLSVLSIFVVLLVSSKIAIVIGERIDRAEEELSRTNHELKDALATIKTLQGILPICSSCKKIRDEKGHWNQIELYISEHSGAEFSHGLCPECLVKLYPSYYNADKKKQGGEGGE</sequence>
<dbReference type="EMBL" id="JAIOIV010000092">
    <property type="protein sequence ID" value="MBZ0156834.1"/>
    <property type="molecule type" value="Genomic_DNA"/>
</dbReference>
<name>A0A953JDU5_9BACT</name>
<evidence type="ECO:0000313" key="3">
    <source>
        <dbReference type="Proteomes" id="UP000705867"/>
    </source>
</evidence>
<dbReference type="AlphaFoldDB" id="A0A953JDU5"/>
<feature type="transmembrane region" description="Helical" evidence="1">
    <location>
        <begin position="173"/>
        <end position="196"/>
    </location>
</feature>
<keyword evidence="1" id="KW-1133">Transmembrane helix</keyword>